<dbReference type="Pfam" id="PF02749">
    <property type="entry name" value="QRPTase_N"/>
    <property type="match status" value="1"/>
</dbReference>
<comment type="catalytic activity">
    <reaction evidence="10">
        <text>nicotinate beta-D-ribonucleotide + CO2 + diphosphate = quinolinate + 5-phospho-alpha-D-ribose 1-diphosphate + 2 H(+)</text>
        <dbReference type="Rhea" id="RHEA:12733"/>
        <dbReference type="ChEBI" id="CHEBI:15378"/>
        <dbReference type="ChEBI" id="CHEBI:16526"/>
        <dbReference type="ChEBI" id="CHEBI:29959"/>
        <dbReference type="ChEBI" id="CHEBI:33019"/>
        <dbReference type="ChEBI" id="CHEBI:57502"/>
        <dbReference type="ChEBI" id="CHEBI:58017"/>
        <dbReference type="EC" id="2.4.2.19"/>
    </reaction>
</comment>
<dbReference type="InterPro" id="IPR036068">
    <property type="entry name" value="Nicotinate_pribotase-like_C"/>
</dbReference>
<dbReference type="PANTHER" id="PTHR32179">
    <property type="entry name" value="NICOTINATE-NUCLEOTIDE PYROPHOSPHORYLASE [CARBOXYLATING]"/>
    <property type="match status" value="1"/>
</dbReference>
<keyword evidence="8 12" id="KW-0808">Transferase</keyword>
<evidence type="ECO:0000313" key="15">
    <source>
        <dbReference type="EMBL" id="AXA35949.1"/>
    </source>
</evidence>
<evidence type="ECO:0000256" key="1">
    <source>
        <dbReference type="ARBA" id="ARBA00003237"/>
    </source>
</evidence>
<evidence type="ECO:0000259" key="13">
    <source>
        <dbReference type="Pfam" id="PF01729"/>
    </source>
</evidence>
<feature type="domain" description="Quinolinate phosphoribosyl transferase N-terminal" evidence="14">
    <location>
        <begin position="30"/>
        <end position="115"/>
    </location>
</feature>
<evidence type="ECO:0000256" key="6">
    <source>
        <dbReference type="ARBA" id="ARBA00022642"/>
    </source>
</evidence>
<dbReference type="UniPathway" id="UPA00253">
    <property type="reaction ID" value="UER00331"/>
</dbReference>
<comment type="similarity">
    <text evidence="3 12">Belongs to the NadC/ModD family.</text>
</comment>
<dbReference type="GO" id="GO:0005737">
    <property type="term" value="C:cytoplasm"/>
    <property type="evidence" value="ECO:0007669"/>
    <property type="project" value="TreeGrafter"/>
</dbReference>
<evidence type="ECO:0000256" key="8">
    <source>
        <dbReference type="ARBA" id="ARBA00022679"/>
    </source>
</evidence>
<dbReference type="EC" id="2.4.2.19" evidence="5"/>
<comment type="pathway">
    <text evidence="2">Cofactor biosynthesis; NAD(+) biosynthesis; nicotinate D-ribonucleotide from quinolinate: step 1/1.</text>
</comment>
<dbReference type="FunFam" id="3.90.1170.20:FF:000001">
    <property type="entry name" value="Nicotinate-nucleotide diphosphorylase (Carboxylating)"/>
    <property type="match status" value="1"/>
</dbReference>
<evidence type="ECO:0000256" key="9">
    <source>
        <dbReference type="ARBA" id="ARBA00033102"/>
    </source>
</evidence>
<proteinExistence type="inferred from homology"/>
<organism evidence="15 16">
    <name type="scientific">Sumerlaea chitinivorans</name>
    <dbReference type="NCBI Taxonomy" id="2250252"/>
    <lineage>
        <taxon>Bacteria</taxon>
        <taxon>Candidatus Sumerlaeota</taxon>
        <taxon>Candidatus Sumerlaeia</taxon>
        <taxon>Candidatus Sumerlaeales</taxon>
        <taxon>Candidatus Sumerlaeaceae</taxon>
        <taxon>Candidatus Sumerlaea</taxon>
    </lineage>
</organism>
<evidence type="ECO:0000256" key="7">
    <source>
        <dbReference type="ARBA" id="ARBA00022676"/>
    </source>
</evidence>
<dbReference type="InterPro" id="IPR004393">
    <property type="entry name" value="NadC"/>
</dbReference>
<dbReference type="InterPro" id="IPR027277">
    <property type="entry name" value="NadC/ModD"/>
</dbReference>
<dbReference type="InterPro" id="IPR013785">
    <property type="entry name" value="Aldolase_TIM"/>
</dbReference>
<dbReference type="FunFam" id="3.20.20.70:FF:000030">
    <property type="entry name" value="Nicotinate-nucleotide pyrophosphorylase, carboxylating"/>
    <property type="match status" value="1"/>
</dbReference>
<feature type="domain" description="Quinolinate phosphoribosyl transferase C-terminal" evidence="13">
    <location>
        <begin position="117"/>
        <end position="295"/>
    </location>
</feature>
<accession>A0A2Z4Y4N5</accession>
<name>A0A2Z4Y4N5_SUMC1</name>
<dbReference type="KEGG" id="schv:BRCON_1172"/>
<dbReference type="EMBL" id="CP030759">
    <property type="protein sequence ID" value="AXA35949.1"/>
    <property type="molecule type" value="Genomic_DNA"/>
</dbReference>
<comment type="function">
    <text evidence="1">Involved in the catabolism of quinolinic acid (QA).</text>
</comment>
<evidence type="ECO:0000256" key="3">
    <source>
        <dbReference type="ARBA" id="ARBA00009400"/>
    </source>
</evidence>
<gene>
    <name evidence="15" type="ORF">BRCON_1172</name>
</gene>
<dbReference type="GO" id="GO:0004514">
    <property type="term" value="F:nicotinate-nucleotide diphosphorylase (carboxylating) activity"/>
    <property type="evidence" value="ECO:0007669"/>
    <property type="project" value="UniProtKB-EC"/>
</dbReference>
<dbReference type="Pfam" id="PF01729">
    <property type="entry name" value="QRPTase_C"/>
    <property type="match status" value="1"/>
</dbReference>
<evidence type="ECO:0000256" key="12">
    <source>
        <dbReference type="PIRNR" id="PIRNR006250"/>
    </source>
</evidence>
<evidence type="ECO:0000256" key="5">
    <source>
        <dbReference type="ARBA" id="ARBA00011944"/>
    </source>
</evidence>
<dbReference type="GO" id="GO:0009435">
    <property type="term" value="P:NAD+ biosynthetic process"/>
    <property type="evidence" value="ECO:0007669"/>
    <property type="project" value="UniProtKB-UniPathway"/>
</dbReference>
<evidence type="ECO:0000256" key="11">
    <source>
        <dbReference type="ARBA" id="ARBA00069173"/>
    </source>
</evidence>
<dbReference type="Proteomes" id="UP000262583">
    <property type="component" value="Chromosome"/>
</dbReference>
<dbReference type="PIRSF" id="PIRSF006250">
    <property type="entry name" value="NadC_ModD"/>
    <property type="match status" value="1"/>
</dbReference>
<keyword evidence="7 12" id="KW-0328">Glycosyltransferase</keyword>
<dbReference type="SUPFAM" id="SSF51690">
    <property type="entry name" value="Nicotinate/Quinolinate PRTase C-terminal domain-like"/>
    <property type="match status" value="1"/>
</dbReference>
<dbReference type="CDD" id="cd01572">
    <property type="entry name" value="QPRTase"/>
    <property type="match status" value="1"/>
</dbReference>
<dbReference type="InterPro" id="IPR002638">
    <property type="entry name" value="Quinolinate_PRibosylTrfase_C"/>
</dbReference>
<evidence type="ECO:0000259" key="14">
    <source>
        <dbReference type="Pfam" id="PF02749"/>
    </source>
</evidence>
<evidence type="ECO:0000256" key="4">
    <source>
        <dbReference type="ARBA" id="ARBA00011218"/>
    </source>
</evidence>
<keyword evidence="6" id="KW-0662">Pyridine nucleotide biosynthesis</keyword>
<dbReference type="Gene3D" id="3.90.1170.20">
    <property type="entry name" value="Quinolinate phosphoribosyl transferase, N-terminal domain"/>
    <property type="match status" value="1"/>
</dbReference>
<evidence type="ECO:0000256" key="2">
    <source>
        <dbReference type="ARBA" id="ARBA00004893"/>
    </source>
</evidence>
<dbReference type="Gene3D" id="3.20.20.70">
    <property type="entry name" value="Aldolase class I"/>
    <property type="match status" value="1"/>
</dbReference>
<dbReference type="NCBIfam" id="TIGR00078">
    <property type="entry name" value="nadC"/>
    <property type="match status" value="1"/>
</dbReference>
<dbReference type="GO" id="GO:0034213">
    <property type="term" value="P:quinolinate catabolic process"/>
    <property type="evidence" value="ECO:0007669"/>
    <property type="project" value="TreeGrafter"/>
</dbReference>
<protein>
    <recommendedName>
        <fullName evidence="11">Probable nicotinate-nucleotide pyrophosphorylase [carboxylating]</fullName>
        <ecNumber evidence="5">2.4.2.19</ecNumber>
    </recommendedName>
    <alternativeName>
        <fullName evidence="9">Quinolinate phosphoribosyltransferase [decarboxylating]</fullName>
    </alternativeName>
</protein>
<dbReference type="SUPFAM" id="SSF54675">
    <property type="entry name" value="Nicotinate/Quinolinate PRTase N-terminal domain-like"/>
    <property type="match status" value="1"/>
</dbReference>
<comment type="subunit">
    <text evidence="4">Hexamer formed by 3 homodimers.</text>
</comment>
<evidence type="ECO:0000313" key="16">
    <source>
        <dbReference type="Proteomes" id="UP000262583"/>
    </source>
</evidence>
<sequence length="298" mass="32434">MSKLQRSSIVGLSLSKIVELALAEDIGPGDLTSQIFAHETRPRRAIFLAKQAGVLSGSEVVREVFHQLDPSSRVRMRIRDGQEFRAGDELLEVRANLVALLSGERTALNFLQRLSGIATLTRAYVNALGPKSSIGIYDTRKTTPLLRALEKKAVCDGGGRNHRFGLFDMVMLKNNHIDAAGSVSAAVAELVARGVFAASPRPALCIEARNLDEALEAVSAGADIVMLDNLDLKSIRSIVKKMEAFAHQLGCRLPEIEVSGGVTIEDVKRLRRLPIQRISVGRLTHSAPAIDISMRIVR</sequence>
<reference evidence="15 16" key="1">
    <citation type="submission" date="2018-05" db="EMBL/GenBank/DDBJ databases">
        <title>A metagenomic window into the 2 km-deep terrestrial subsurface aquifer revealed taxonomically and functionally diverse microbial community comprising novel uncultured bacterial lineages.</title>
        <authorList>
            <person name="Kadnikov V.V."/>
            <person name="Mardanov A.V."/>
            <person name="Beletsky A.V."/>
            <person name="Banks D."/>
            <person name="Pimenov N.V."/>
            <person name="Frank Y.A."/>
            <person name="Karnachuk O.V."/>
            <person name="Ravin N.V."/>
        </authorList>
    </citation>
    <scope>NUCLEOTIDE SEQUENCE [LARGE SCALE GENOMIC DNA]</scope>
    <source>
        <strain evidence="15">BY</strain>
    </source>
</reference>
<dbReference type="PANTHER" id="PTHR32179:SF3">
    <property type="entry name" value="NICOTINATE-NUCLEOTIDE PYROPHOSPHORYLASE [CARBOXYLATING]"/>
    <property type="match status" value="1"/>
</dbReference>
<dbReference type="InterPro" id="IPR037128">
    <property type="entry name" value="Quinolinate_PRibosylTase_N_sf"/>
</dbReference>
<dbReference type="InterPro" id="IPR022412">
    <property type="entry name" value="Quinolinate_PRibosylTrfase_N"/>
</dbReference>
<evidence type="ECO:0000256" key="10">
    <source>
        <dbReference type="ARBA" id="ARBA00047445"/>
    </source>
</evidence>
<dbReference type="AlphaFoldDB" id="A0A2Z4Y4N5"/>